<dbReference type="Gene3D" id="3.50.30.10">
    <property type="entry name" value="Phosphohistidine domain"/>
    <property type="match status" value="1"/>
</dbReference>
<dbReference type="SUPFAM" id="SSF52009">
    <property type="entry name" value="Phosphohistidine domain"/>
    <property type="match status" value="1"/>
</dbReference>
<sequence length="355" mass="40967">MYEKHQRDYTVVGSGIVMASMLGEKVSGFFGGGLSEIISVVKNGIFYHLQLEGNRQEMSRCFLRRLNNNEIDLEKEYVEFDKMVAEYEKLISKPDQELLLEDILKLFKFYEDLAPVALASFDPIEVLEELYEAKRDDFVKWSEKTRRREEVVYKNGEMKFIPRYLNWFKENHAKNYEVDDLKYLIYTEITDYIKDKKPLPSRNTLLERKDWLYIKQTPSWQIEFSAGKQAEKIILEKQLLVGDSDQYEILKEIKGASAYGGKVEGKVRLIRSKTDLKDFQDGEIIVSPMTEPSYLPIMKKAAAFITNEGGVLCHAAIVARELQKPCIIGTKIATHVFKDGDLVEVDADSGIIKKI</sequence>
<keyword evidence="3" id="KW-0067">ATP-binding</keyword>
<evidence type="ECO:0000256" key="2">
    <source>
        <dbReference type="ARBA" id="ARBA00022741"/>
    </source>
</evidence>
<feature type="domain" description="PEP-utilising enzyme mobile" evidence="4">
    <location>
        <begin position="279"/>
        <end position="350"/>
    </location>
</feature>
<dbReference type="AlphaFoldDB" id="A0A0G0HN86"/>
<reference evidence="5 6" key="1">
    <citation type="journal article" date="2015" name="Nature">
        <title>rRNA introns, odd ribosomes, and small enigmatic genomes across a large radiation of phyla.</title>
        <authorList>
            <person name="Brown C.T."/>
            <person name="Hug L.A."/>
            <person name="Thomas B.C."/>
            <person name="Sharon I."/>
            <person name="Castelle C.J."/>
            <person name="Singh A."/>
            <person name="Wilkins M.J."/>
            <person name="Williams K.H."/>
            <person name="Banfield J.F."/>
        </authorList>
    </citation>
    <scope>NUCLEOTIDE SEQUENCE [LARGE SCALE GENOMIC DNA]</scope>
</reference>
<dbReference type="InterPro" id="IPR008279">
    <property type="entry name" value="PEP-util_enz_mobile_dom"/>
</dbReference>
<dbReference type="PATRIC" id="fig|1619036.3.peg.638"/>
<keyword evidence="2" id="KW-0547">Nucleotide-binding</keyword>
<comment type="caution">
    <text evidence="5">The sequence shown here is derived from an EMBL/GenBank/DDBJ whole genome shotgun (WGS) entry which is preliminary data.</text>
</comment>
<dbReference type="PANTHER" id="PTHR43030:SF1">
    <property type="entry name" value="PHOSPHOENOLPYRUVATE SYNTHASE"/>
    <property type="match status" value="1"/>
</dbReference>
<evidence type="ECO:0000313" key="6">
    <source>
        <dbReference type="Proteomes" id="UP000034333"/>
    </source>
</evidence>
<evidence type="ECO:0000256" key="1">
    <source>
        <dbReference type="ARBA" id="ARBA00007837"/>
    </source>
</evidence>
<evidence type="ECO:0000256" key="3">
    <source>
        <dbReference type="ARBA" id="ARBA00022840"/>
    </source>
</evidence>
<name>A0A0G0HN86_9BACT</name>
<gene>
    <name evidence="5" type="ORF">US58_C0024G0006</name>
</gene>
<dbReference type="InterPro" id="IPR006319">
    <property type="entry name" value="PEP_synth"/>
</dbReference>
<protein>
    <submittedName>
        <fullName evidence="5">Phosphoenolpyruvate synthase/pyruvate phosphate dikinase</fullName>
    </submittedName>
</protein>
<keyword evidence="5" id="KW-0808">Transferase</keyword>
<proteinExistence type="inferred from homology"/>
<evidence type="ECO:0000259" key="4">
    <source>
        <dbReference type="Pfam" id="PF00391"/>
    </source>
</evidence>
<evidence type="ECO:0000313" key="5">
    <source>
        <dbReference type="EMBL" id="KKQ40035.1"/>
    </source>
</evidence>
<dbReference type="PANTHER" id="PTHR43030">
    <property type="entry name" value="PHOSPHOENOLPYRUVATE SYNTHASE"/>
    <property type="match status" value="1"/>
</dbReference>
<dbReference type="STRING" id="1619036.US58_C0024G0006"/>
<dbReference type="InterPro" id="IPR036637">
    <property type="entry name" value="Phosphohistidine_dom_sf"/>
</dbReference>
<keyword evidence="5" id="KW-0418">Kinase</keyword>
<dbReference type="Pfam" id="PF00391">
    <property type="entry name" value="PEP-utilizers"/>
    <property type="match status" value="1"/>
</dbReference>
<comment type="similarity">
    <text evidence="1">Belongs to the PEP-utilizing enzyme family.</text>
</comment>
<dbReference type="EMBL" id="LBTN01000024">
    <property type="protein sequence ID" value="KKQ40035.1"/>
    <property type="molecule type" value="Genomic_DNA"/>
</dbReference>
<dbReference type="GO" id="GO:0008986">
    <property type="term" value="F:pyruvate, water dikinase activity"/>
    <property type="evidence" value="ECO:0007669"/>
    <property type="project" value="InterPro"/>
</dbReference>
<keyword evidence="5" id="KW-0670">Pyruvate</keyword>
<accession>A0A0G0HN86</accession>
<dbReference type="GO" id="GO:0005524">
    <property type="term" value="F:ATP binding"/>
    <property type="evidence" value="ECO:0007669"/>
    <property type="project" value="UniProtKB-KW"/>
</dbReference>
<dbReference type="Proteomes" id="UP000034333">
    <property type="component" value="Unassembled WGS sequence"/>
</dbReference>
<organism evidence="5 6">
    <name type="scientific">Candidatus Magasanikbacteria bacterium GW2011_GWA2_37_8</name>
    <dbReference type="NCBI Taxonomy" id="1619036"/>
    <lineage>
        <taxon>Bacteria</taxon>
        <taxon>Candidatus Magasanikiibacteriota</taxon>
    </lineage>
</organism>